<feature type="transmembrane region" description="Helical" evidence="1">
    <location>
        <begin position="35"/>
        <end position="56"/>
    </location>
</feature>
<dbReference type="RefSeq" id="WP_358640120.1">
    <property type="nucleotide sequence ID" value="NZ_JBFACG010000014.1"/>
</dbReference>
<protein>
    <submittedName>
        <fullName evidence="2">GAP family protein</fullName>
    </submittedName>
</protein>
<dbReference type="EMBL" id="JBJDQH010000006">
    <property type="protein sequence ID" value="MFK4267368.1"/>
    <property type="molecule type" value="Genomic_DNA"/>
</dbReference>
<dbReference type="Pfam" id="PF11139">
    <property type="entry name" value="SfLAP"/>
    <property type="match status" value="1"/>
</dbReference>
<name>A0ABW8LN85_9ACTN</name>
<evidence type="ECO:0000313" key="3">
    <source>
        <dbReference type="Proteomes" id="UP001620295"/>
    </source>
</evidence>
<keyword evidence="3" id="KW-1185">Reference proteome</keyword>
<gene>
    <name evidence="2" type="ORF">ACI2L5_20870</name>
</gene>
<dbReference type="Proteomes" id="UP001620295">
    <property type="component" value="Unassembled WGS sequence"/>
</dbReference>
<sequence length="209" mass="21826">MDLQILPLAVTMMAGPQIVAAVILVTAARPVRVSLAFLLGVAIATAAGVTITWGIFALLGQVVAPGSASERGSAGTVVQLVLVALLVFAAVKAYVRRETAEPPKWLGSLMEAGAWKAFTVGLLVILVMPSDIVVMLTVGASLEQHGGGVAAALPFIGLTVLIAALPLLVYLLAGERGRRAMPRVREWLTSHSWVVTIATCLLFIVLILT</sequence>
<dbReference type="InterPro" id="IPR021315">
    <property type="entry name" value="Gap/Sap"/>
</dbReference>
<evidence type="ECO:0000256" key="1">
    <source>
        <dbReference type="SAM" id="Phobius"/>
    </source>
</evidence>
<feature type="transmembrane region" description="Helical" evidence="1">
    <location>
        <begin position="115"/>
        <end position="138"/>
    </location>
</feature>
<feature type="transmembrane region" description="Helical" evidence="1">
    <location>
        <begin position="76"/>
        <end position="95"/>
    </location>
</feature>
<organism evidence="2 3">
    <name type="scientific">Streptomyces milbemycinicus</name>
    <dbReference type="NCBI Taxonomy" id="476552"/>
    <lineage>
        <taxon>Bacteria</taxon>
        <taxon>Bacillati</taxon>
        <taxon>Actinomycetota</taxon>
        <taxon>Actinomycetes</taxon>
        <taxon>Kitasatosporales</taxon>
        <taxon>Streptomycetaceae</taxon>
        <taxon>Streptomyces</taxon>
    </lineage>
</organism>
<feature type="transmembrane region" description="Helical" evidence="1">
    <location>
        <begin position="192"/>
        <end position="208"/>
    </location>
</feature>
<keyword evidence="1" id="KW-0812">Transmembrane</keyword>
<reference evidence="2 3" key="1">
    <citation type="submission" date="2024-11" db="EMBL/GenBank/DDBJ databases">
        <title>The Natural Products Discovery Center: Release of the First 8490 Sequenced Strains for Exploring Actinobacteria Biosynthetic Diversity.</title>
        <authorList>
            <person name="Kalkreuter E."/>
            <person name="Kautsar S.A."/>
            <person name="Yang D."/>
            <person name="Bader C.D."/>
            <person name="Teijaro C.N."/>
            <person name="Fluegel L."/>
            <person name="Davis C.M."/>
            <person name="Simpson J.R."/>
            <person name="Lauterbach L."/>
            <person name="Steele A.D."/>
            <person name="Gui C."/>
            <person name="Meng S."/>
            <person name="Li G."/>
            <person name="Viehrig K."/>
            <person name="Ye F."/>
            <person name="Su P."/>
            <person name="Kiefer A.F."/>
            <person name="Nichols A."/>
            <person name="Cepeda A.J."/>
            <person name="Yan W."/>
            <person name="Fan B."/>
            <person name="Jiang Y."/>
            <person name="Adhikari A."/>
            <person name="Zheng C.-J."/>
            <person name="Schuster L."/>
            <person name="Cowan T.M."/>
            <person name="Smanski M.J."/>
            <person name="Chevrette M.G."/>
            <person name="De Carvalho L.P.S."/>
            <person name="Shen B."/>
        </authorList>
    </citation>
    <scope>NUCLEOTIDE SEQUENCE [LARGE SCALE GENOMIC DNA]</scope>
    <source>
        <strain evidence="2 3">NPDC020863</strain>
    </source>
</reference>
<keyword evidence="1" id="KW-1133">Transmembrane helix</keyword>
<feature type="transmembrane region" description="Helical" evidence="1">
    <location>
        <begin position="150"/>
        <end position="172"/>
    </location>
</feature>
<proteinExistence type="predicted"/>
<accession>A0ABW8LN85</accession>
<comment type="caution">
    <text evidence="2">The sequence shown here is derived from an EMBL/GenBank/DDBJ whole genome shotgun (WGS) entry which is preliminary data.</text>
</comment>
<feature type="transmembrane region" description="Helical" evidence="1">
    <location>
        <begin position="6"/>
        <end position="28"/>
    </location>
</feature>
<evidence type="ECO:0000313" key="2">
    <source>
        <dbReference type="EMBL" id="MFK4267368.1"/>
    </source>
</evidence>
<keyword evidence="1" id="KW-0472">Membrane</keyword>